<comment type="function">
    <text evidence="4">Transglycosidase operating by a ping-pong reaction mechanism. Involved in the synthesis of raffinose, a major soluble carbohydrate in seeds, roots and tubers.</text>
</comment>
<evidence type="ECO:0000256" key="4">
    <source>
        <dbReference type="ARBA" id="ARBA00025404"/>
    </source>
</evidence>
<comment type="similarity">
    <text evidence="1">Belongs to the glycosyl hydrolases 36 family.</text>
</comment>
<dbReference type="Proteomes" id="UP000827889">
    <property type="component" value="Chromosome 6"/>
</dbReference>
<dbReference type="InterPro" id="IPR017853">
    <property type="entry name" value="GH"/>
</dbReference>
<name>A0ABM3HJ24_9MYRT</name>
<sequence length="773" mass="85524">MATFSVAACPWEIRDGCLMVRDQVVLSRVARNITLTPLKDGAVFVGATSRSSSSRHVFNIGILRWVSSFSTVLYGLCMMKTDCCFKVWWMIPYFGDAASKVPEDTQMLLLEAREASAPASGFKGTMLTGDEDEDADELFYVLFLPVLDGPFRTSLQGTDADTLQFCAESGDPNVQTSEFSEAVMINTNTNPFDLIKKSVRILEKHKGTFSCIEHKKLPAQVDLLGWSTWDAFYDAVDRIGIEDGLKSLSEGGFPPKWLVIDDGWQNILHDTRDSVKLADVEGLKYVSRQMNFDANQKFKGSGQGKPIELREFCKSIKKKYGVKYVYAWHTALGYWGGVSPTSEVMKKYMAKIIYPVQSPGNLSHVVCGTILCVEDEGVAFIEPSRIRDFYNDFHRYLTSCGVDGVKVDDQNLLETLGSGYGGRVALTREFLGALEESVINNFMDISLISSMCMSTDYLYSAKKVAVARVSEDFMPTEPTFQTTHIAGVACTCLLAGEIIVPDWDMFHSNHYTAKFHAAARAIGGCAVYVSDKPGEHDFHVIKRLVLPDGSILRARYAGRPTRDCLFSDPVTDGRSLMKIWNLNKTTGVLGVFNCQRGGIWPPIRGAPYNPPSESEPFIILGAVSPRDVEFLGEVAREGWLGDCALYSYTTGVLSRMPKEGSLEVTLRFLGFEVYTVSPIRVFDEKHQFAPLGLLDMYNSGGAVEAMNSSLCSSGHKIEIRARGCGRFGAYSNSKPRSCSIDGKEEDVGYNAENGMLTITLPPECTLRTIAFVY</sequence>
<accession>A0ABM3HJ24</accession>
<organism evidence="6 7">
    <name type="scientific">Rhodamnia argentea</name>
    <dbReference type="NCBI Taxonomy" id="178133"/>
    <lineage>
        <taxon>Eukaryota</taxon>
        <taxon>Viridiplantae</taxon>
        <taxon>Streptophyta</taxon>
        <taxon>Embryophyta</taxon>
        <taxon>Tracheophyta</taxon>
        <taxon>Spermatophyta</taxon>
        <taxon>Magnoliopsida</taxon>
        <taxon>eudicotyledons</taxon>
        <taxon>Gunneridae</taxon>
        <taxon>Pentapetalae</taxon>
        <taxon>rosids</taxon>
        <taxon>malvids</taxon>
        <taxon>Myrtales</taxon>
        <taxon>Myrtaceae</taxon>
        <taxon>Myrtoideae</taxon>
        <taxon>Myrteae</taxon>
        <taxon>Australasian group</taxon>
        <taxon>Rhodamnia</taxon>
    </lineage>
</organism>
<protein>
    <recommendedName>
        <fullName evidence="2">galactinol--sucrose galactosyltransferase</fullName>
        <ecNumber evidence="2">2.4.1.82</ecNumber>
    </recommendedName>
</protein>
<comment type="catalytic activity">
    <reaction evidence="5">
        <text>alpha-D-galactosyl-(1-&gt;3)-1D-myo-inositol + sucrose = raffinose + myo-inositol</text>
        <dbReference type="Rhea" id="RHEA:20161"/>
        <dbReference type="ChEBI" id="CHEBI:16634"/>
        <dbReference type="ChEBI" id="CHEBI:17268"/>
        <dbReference type="ChEBI" id="CHEBI:17505"/>
        <dbReference type="ChEBI" id="CHEBI:17992"/>
        <dbReference type="EC" id="2.4.1.82"/>
    </reaction>
</comment>
<dbReference type="PANTHER" id="PTHR31268:SF10">
    <property type="entry name" value="GALACTINOL--SUCROSE GALACTOSYLTRANSFERASE"/>
    <property type="match status" value="1"/>
</dbReference>
<dbReference type="Gene3D" id="3.20.20.70">
    <property type="entry name" value="Aldolase class I"/>
    <property type="match status" value="1"/>
</dbReference>
<dbReference type="GO" id="GO:0016757">
    <property type="term" value="F:glycosyltransferase activity"/>
    <property type="evidence" value="ECO:0007669"/>
    <property type="project" value="UniProtKB-KW"/>
</dbReference>
<dbReference type="Pfam" id="PF05691">
    <property type="entry name" value="Raffinose_syn"/>
    <property type="match status" value="1"/>
</dbReference>
<dbReference type="SUPFAM" id="SSF51445">
    <property type="entry name" value="(Trans)glycosidases"/>
    <property type="match status" value="1"/>
</dbReference>
<proteinExistence type="inferred from homology"/>
<keyword evidence="3" id="KW-0119">Carbohydrate metabolism</keyword>
<dbReference type="InterPro" id="IPR008811">
    <property type="entry name" value="Glycosyl_hydrolases_36"/>
</dbReference>
<evidence type="ECO:0000313" key="6">
    <source>
        <dbReference type="Proteomes" id="UP000827889"/>
    </source>
</evidence>
<dbReference type="EC" id="2.4.1.82" evidence="2"/>
<reference evidence="7" key="1">
    <citation type="submission" date="2025-08" db="UniProtKB">
        <authorList>
            <consortium name="RefSeq"/>
        </authorList>
    </citation>
    <scope>IDENTIFICATION</scope>
    <source>
        <tissue evidence="7">Leaf</tissue>
    </source>
</reference>
<dbReference type="PANTHER" id="PTHR31268">
    <property type="match status" value="1"/>
</dbReference>
<evidence type="ECO:0000313" key="7">
    <source>
        <dbReference type="RefSeq" id="XP_048136597.1"/>
    </source>
</evidence>
<gene>
    <name evidence="7" type="primary">LOC115741593</name>
</gene>
<evidence type="ECO:0000256" key="5">
    <source>
        <dbReference type="ARBA" id="ARBA00049426"/>
    </source>
</evidence>
<dbReference type="InterPro" id="IPR013785">
    <property type="entry name" value="Aldolase_TIM"/>
</dbReference>
<keyword evidence="7" id="KW-0328">Glycosyltransferase</keyword>
<evidence type="ECO:0000256" key="2">
    <source>
        <dbReference type="ARBA" id="ARBA00012708"/>
    </source>
</evidence>
<evidence type="ECO:0000256" key="3">
    <source>
        <dbReference type="ARBA" id="ARBA00023277"/>
    </source>
</evidence>
<evidence type="ECO:0000256" key="1">
    <source>
        <dbReference type="ARBA" id="ARBA00007240"/>
    </source>
</evidence>
<dbReference type="RefSeq" id="XP_048136597.1">
    <property type="nucleotide sequence ID" value="XM_048280640.1"/>
</dbReference>
<dbReference type="GeneID" id="115741593"/>
<keyword evidence="7" id="KW-0808">Transferase</keyword>
<keyword evidence="6" id="KW-1185">Reference proteome</keyword>